<evidence type="ECO:0000313" key="5">
    <source>
        <dbReference type="Proteomes" id="UP000051326"/>
    </source>
</evidence>
<evidence type="ECO:0000259" key="2">
    <source>
        <dbReference type="Pfam" id="PF01471"/>
    </source>
</evidence>
<reference evidence="4" key="2">
    <citation type="submission" date="2021-08" db="EMBL/GenBank/DDBJ databases">
        <authorList>
            <person name="Nwanade C."/>
            <person name="Wang M."/>
            <person name="Masoudi A."/>
            <person name="Yu Z."/>
            <person name="Liu J."/>
        </authorList>
    </citation>
    <scope>NUCLEOTIDE SEQUENCE</scope>
    <source>
        <strain evidence="4">S166</strain>
    </source>
</reference>
<accession>A0A0P1H985</accession>
<dbReference type="EMBL" id="CYSR01000021">
    <property type="protein sequence ID" value="CUH99755.1"/>
    <property type="molecule type" value="Genomic_DNA"/>
</dbReference>
<feature type="signal peptide" evidence="1">
    <location>
        <begin position="1"/>
        <end position="28"/>
    </location>
</feature>
<dbReference type="Gene3D" id="1.10.101.10">
    <property type="entry name" value="PGBD-like superfamily/PGBD"/>
    <property type="match status" value="1"/>
</dbReference>
<reference evidence="3 5" key="1">
    <citation type="submission" date="2015-09" db="EMBL/GenBank/DDBJ databases">
        <authorList>
            <consortium name="Swine Surveillance"/>
        </authorList>
    </citation>
    <scope>NUCLEOTIDE SEQUENCE [LARGE SCALE GENOMIC DNA]</scope>
    <source>
        <strain evidence="3 5">CECT 8399</strain>
    </source>
</reference>
<feature type="domain" description="Peptidoglycan binding-like" evidence="2">
    <location>
        <begin position="116"/>
        <end position="168"/>
    </location>
</feature>
<organism evidence="3 5">
    <name type="scientific">Leisingera aquaemixtae</name>
    <dbReference type="NCBI Taxonomy" id="1396826"/>
    <lineage>
        <taxon>Bacteria</taxon>
        <taxon>Pseudomonadati</taxon>
        <taxon>Pseudomonadota</taxon>
        <taxon>Alphaproteobacteria</taxon>
        <taxon>Rhodobacterales</taxon>
        <taxon>Roseobacteraceae</taxon>
        <taxon>Leisingera</taxon>
    </lineage>
</organism>
<keyword evidence="6" id="KW-1185">Reference proteome</keyword>
<name>A0A0P1H985_9RHOB</name>
<dbReference type="STRING" id="1396826.PHA8399_01881"/>
<dbReference type="AlphaFoldDB" id="A0A0P1H985"/>
<dbReference type="EMBL" id="CP081051">
    <property type="protein sequence ID" value="UWQ42546.1"/>
    <property type="molecule type" value="Genomic_DNA"/>
</dbReference>
<dbReference type="RefSeq" id="WP_058285882.1">
    <property type="nucleotide sequence ID" value="NZ_CP041159.1"/>
</dbReference>
<dbReference type="InterPro" id="IPR002477">
    <property type="entry name" value="Peptidoglycan-bd-like"/>
</dbReference>
<evidence type="ECO:0000313" key="4">
    <source>
        <dbReference type="EMBL" id="UWQ42546.1"/>
    </source>
</evidence>
<protein>
    <submittedName>
        <fullName evidence="3">His-Xaa-Ser repeat protein HxsA</fullName>
    </submittedName>
    <submittedName>
        <fullName evidence="4">Peptidoglycan-binding protein</fullName>
    </submittedName>
</protein>
<evidence type="ECO:0000256" key="1">
    <source>
        <dbReference type="SAM" id="SignalP"/>
    </source>
</evidence>
<feature type="chain" id="PRO_5006064185" evidence="1">
    <location>
        <begin position="29"/>
        <end position="176"/>
    </location>
</feature>
<dbReference type="Proteomes" id="UP001058514">
    <property type="component" value="Chromosome"/>
</dbReference>
<dbReference type="Pfam" id="PF01471">
    <property type="entry name" value="PG_binding_1"/>
    <property type="match status" value="1"/>
</dbReference>
<dbReference type="InterPro" id="IPR036366">
    <property type="entry name" value="PGBDSf"/>
</dbReference>
<evidence type="ECO:0000313" key="6">
    <source>
        <dbReference type="Proteomes" id="UP001058514"/>
    </source>
</evidence>
<gene>
    <name evidence="4" type="ORF">K3718_05495</name>
    <name evidence="3" type="ORF">PHA8399_01881</name>
</gene>
<dbReference type="InterPro" id="IPR036365">
    <property type="entry name" value="PGBD-like_sf"/>
</dbReference>
<dbReference type="Proteomes" id="UP000051326">
    <property type="component" value="Unassembled WGS sequence"/>
</dbReference>
<evidence type="ECO:0000313" key="3">
    <source>
        <dbReference type="EMBL" id="CUH99755.1"/>
    </source>
</evidence>
<sequence length="176" mass="18761">MTPPLLTTCRRLAPALLLAALAALPACVQPPPGGDVSRAGRYAPPGAPPDTCWSKHTSPAVIETVTSQVLARPAETDSSGRIVRPALFRTDTRQQIVQPRQEHWFEIPCPASMTPELIRTLQRALTARGLYRGPVHGQMDAATRAAVQRYQAPLGLDSGTLSLDTARKLGLVAVAG</sequence>
<dbReference type="SUPFAM" id="SSF47090">
    <property type="entry name" value="PGBD-like"/>
    <property type="match status" value="1"/>
</dbReference>
<keyword evidence="1" id="KW-0732">Signal</keyword>
<proteinExistence type="predicted"/>